<sequence length="68" mass="8059">EERSKDFVTRFLFKTVVDMVETLERGEGYEAMGLRKRKTLEKAALAEVQLQEDILNSTQHDYIKREHM</sequence>
<protein>
    <submittedName>
        <fullName evidence="1">3985_t:CDS:1</fullName>
    </submittedName>
</protein>
<feature type="non-terminal residue" evidence="1">
    <location>
        <position position="1"/>
    </location>
</feature>
<organism evidence="1 2">
    <name type="scientific">Acaulospora colombiana</name>
    <dbReference type="NCBI Taxonomy" id="27376"/>
    <lineage>
        <taxon>Eukaryota</taxon>
        <taxon>Fungi</taxon>
        <taxon>Fungi incertae sedis</taxon>
        <taxon>Mucoromycota</taxon>
        <taxon>Glomeromycotina</taxon>
        <taxon>Glomeromycetes</taxon>
        <taxon>Diversisporales</taxon>
        <taxon>Acaulosporaceae</taxon>
        <taxon>Acaulospora</taxon>
    </lineage>
</organism>
<dbReference type="EMBL" id="CAJVPT010064849">
    <property type="protein sequence ID" value="CAG8770967.1"/>
    <property type="molecule type" value="Genomic_DNA"/>
</dbReference>
<gene>
    <name evidence="1" type="ORF">ACOLOM_LOCUS13785</name>
</gene>
<evidence type="ECO:0000313" key="1">
    <source>
        <dbReference type="EMBL" id="CAG8770967.1"/>
    </source>
</evidence>
<accession>A0ACA9QZS4</accession>
<feature type="non-terminal residue" evidence="1">
    <location>
        <position position="68"/>
    </location>
</feature>
<name>A0ACA9QZS4_9GLOM</name>
<proteinExistence type="predicted"/>
<reference evidence="1" key="1">
    <citation type="submission" date="2021-06" db="EMBL/GenBank/DDBJ databases">
        <authorList>
            <person name="Kallberg Y."/>
            <person name="Tangrot J."/>
            <person name="Rosling A."/>
        </authorList>
    </citation>
    <scope>NUCLEOTIDE SEQUENCE</scope>
    <source>
        <strain evidence="1">CL356</strain>
    </source>
</reference>
<evidence type="ECO:0000313" key="2">
    <source>
        <dbReference type="Proteomes" id="UP000789525"/>
    </source>
</evidence>
<keyword evidence="2" id="KW-1185">Reference proteome</keyword>
<comment type="caution">
    <text evidence="1">The sequence shown here is derived from an EMBL/GenBank/DDBJ whole genome shotgun (WGS) entry which is preliminary data.</text>
</comment>
<dbReference type="Proteomes" id="UP000789525">
    <property type="component" value="Unassembled WGS sequence"/>
</dbReference>